<keyword evidence="3" id="KW-1185">Reference proteome</keyword>
<dbReference type="PANTHER" id="PTHR43798">
    <property type="entry name" value="MONOACYLGLYCEROL LIPASE"/>
    <property type="match status" value="1"/>
</dbReference>
<sequence>MPYFKHSNVDLFYTAQGSGPPILLLHGYACSSHDWSFQIPYLVSLNFSVIALDQRGHGRSSAPAIIEAYDLRTFTADAVALLRYLEVGPSIIVGHSMGSVIASIIAVEHQDIVKGLVLVHPIYCGVPPALSIMGEAMKTDPEAAPELVAQFFEKVMYTARTPEWLKTWQLRRVLGVDPAALTGCIVGLIEVFDSVMGQSNEALEYMRRRKGPRLAICTNGLEAAIEWEREIGCEEGVDEIHGLTEGTFSHMVESERFNEILGDWLRRKSFASS</sequence>
<proteinExistence type="predicted"/>
<accession>A0A9P9I738</accession>
<dbReference type="PRINTS" id="PR00111">
    <property type="entry name" value="ABHYDROLASE"/>
</dbReference>
<dbReference type="Gene3D" id="3.40.50.1820">
    <property type="entry name" value="alpha/beta hydrolase"/>
    <property type="match status" value="1"/>
</dbReference>
<dbReference type="GO" id="GO:0016020">
    <property type="term" value="C:membrane"/>
    <property type="evidence" value="ECO:0007669"/>
    <property type="project" value="TreeGrafter"/>
</dbReference>
<dbReference type="InterPro" id="IPR029058">
    <property type="entry name" value="AB_hydrolase_fold"/>
</dbReference>
<name>A0A9P9I738_9PLEO</name>
<keyword evidence="2" id="KW-0378">Hydrolase</keyword>
<dbReference type="EMBL" id="JAGMWT010000028">
    <property type="protein sequence ID" value="KAH7110328.1"/>
    <property type="molecule type" value="Genomic_DNA"/>
</dbReference>
<dbReference type="SUPFAM" id="SSF53474">
    <property type="entry name" value="alpha/beta-Hydrolases"/>
    <property type="match status" value="1"/>
</dbReference>
<dbReference type="PANTHER" id="PTHR43798:SF33">
    <property type="entry name" value="HYDROLASE, PUTATIVE (AFU_ORTHOLOGUE AFUA_2G14860)-RELATED"/>
    <property type="match status" value="1"/>
</dbReference>
<dbReference type="Pfam" id="PF00561">
    <property type="entry name" value="Abhydrolase_1"/>
    <property type="match status" value="1"/>
</dbReference>
<reference evidence="2" key="1">
    <citation type="journal article" date="2021" name="Nat. Commun.">
        <title>Genetic determinants of endophytism in the Arabidopsis root mycobiome.</title>
        <authorList>
            <person name="Mesny F."/>
            <person name="Miyauchi S."/>
            <person name="Thiergart T."/>
            <person name="Pickel B."/>
            <person name="Atanasova L."/>
            <person name="Karlsson M."/>
            <person name="Huettel B."/>
            <person name="Barry K.W."/>
            <person name="Haridas S."/>
            <person name="Chen C."/>
            <person name="Bauer D."/>
            <person name="Andreopoulos W."/>
            <person name="Pangilinan J."/>
            <person name="LaButti K."/>
            <person name="Riley R."/>
            <person name="Lipzen A."/>
            <person name="Clum A."/>
            <person name="Drula E."/>
            <person name="Henrissat B."/>
            <person name="Kohler A."/>
            <person name="Grigoriev I.V."/>
            <person name="Martin F.M."/>
            <person name="Hacquard S."/>
        </authorList>
    </citation>
    <scope>NUCLEOTIDE SEQUENCE</scope>
    <source>
        <strain evidence="2">MPI-CAGE-CH-0243</strain>
    </source>
</reference>
<dbReference type="GO" id="GO:0016787">
    <property type="term" value="F:hydrolase activity"/>
    <property type="evidence" value="ECO:0007669"/>
    <property type="project" value="UniProtKB-KW"/>
</dbReference>
<organism evidence="2 3">
    <name type="scientific">Dendryphion nanum</name>
    <dbReference type="NCBI Taxonomy" id="256645"/>
    <lineage>
        <taxon>Eukaryota</taxon>
        <taxon>Fungi</taxon>
        <taxon>Dikarya</taxon>
        <taxon>Ascomycota</taxon>
        <taxon>Pezizomycotina</taxon>
        <taxon>Dothideomycetes</taxon>
        <taxon>Pleosporomycetidae</taxon>
        <taxon>Pleosporales</taxon>
        <taxon>Torulaceae</taxon>
        <taxon>Dendryphion</taxon>
    </lineage>
</organism>
<evidence type="ECO:0000259" key="1">
    <source>
        <dbReference type="Pfam" id="PF00561"/>
    </source>
</evidence>
<protein>
    <submittedName>
        <fullName evidence="2">Alpha/Beta hydrolase protein</fullName>
    </submittedName>
</protein>
<dbReference type="AlphaFoldDB" id="A0A9P9I738"/>
<dbReference type="PRINTS" id="PR00412">
    <property type="entry name" value="EPOXHYDRLASE"/>
</dbReference>
<dbReference type="InterPro" id="IPR050266">
    <property type="entry name" value="AB_hydrolase_sf"/>
</dbReference>
<dbReference type="InterPro" id="IPR000073">
    <property type="entry name" value="AB_hydrolase_1"/>
</dbReference>
<comment type="caution">
    <text evidence="2">The sequence shown here is derived from an EMBL/GenBank/DDBJ whole genome shotgun (WGS) entry which is preliminary data.</text>
</comment>
<dbReference type="OrthoDB" id="408373at2759"/>
<dbReference type="InterPro" id="IPR000639">
    <property type="entry name" value="Epox_hydrolase-like"/>
</dbReference>
<feature type="domain" description="AB hydrolase-1" evidence="1">
    <location>
        <begin position="20"/>
        <end position="146"/>
    </location>
</feature>
<evidence type="ECO:0000313" key="2">
    <source>
        <dbReference type="EMBL" id="KAH7110328.1"/>
    </source>
</evidence>
<dbReference type="Proteomes" id="UP000700596">
    <property type="component" value="Unassembled WGS sequence"/>
</dbReference>
<gene>
    <name evidence="2" type="ORF">B0J11DRAFT_573488</name>
</gene>
<evidence type="ECO:0000313" key="3">
    <source>
        <dbReference type="Proteomes" id="UP000700596"/>
    </source>
</evidence>